<dbReference type="Proteomes" id="UP001054902">
    <property type="component" value="Unassembled WGS sequence"/>
</dbReference>
<protein>
    <recommendedName>
        <fullName evidence="6">Tyr recombinase domain-containing protein</fullName>
    </recommendedName>
</protein>
<gene>
    <name evidence="4" type="ORF">CTEN210_09518</name>
</gene>
<dbReference type="InterPro" id="IPR013762">
    <property type="entry name" value="Integrase-like_cat_sf"/>
</dbReference>
<evidence type="ECO:0000313" key="4">
    <source>
        <dbReference type="EMBL" id="GFH53042.1"/>
    </source>
</evidence>
<dbReference type="GO" id="GO:0003677">
    <property type="term" value="F:DNA binding"/>
    <property type="evidence" value="ECO:0007669"/>
    <property type="project" value="InterPro"/>
</dbReference>
<evidence type="ECO:0000313" key="5">
    <source>
        <dbReference type="Proteomes" id="UP001054902"/>
    </source>
</evidence>
<keyword evidence="1" id="KW-0233">DNA recombination</keyword>
<accession>A0AAD3H735</accession>
<dbReference type="SUPFAM" id="SSF56349">
    <property type="entry name" value="DNA breaking-rejoining enzymes"/>
    <property type="match status" value="1"/>
</dbReference>
<feature type="signal peptide" evidence="3">
    <location>
        <begin position="1"/>
        <end position="17"/>
    </location>
</feature>
<comment type="caution">
    <text evidence="4">The sequence shown here is derived from an EMBL/GenBank/DDBJ whole genome shotgun (WGS) entry which is preliminary data.</text>
</comment>
<dbReference type="InterPro" id="IPR011010">
    <property type="entry name" value="DNA_brk_join_enz"/>
</dbReference>
<proteinExistence type="predicted"/>
<dbReference type="GO" id="GO:0015074">
    <property type="term" value="P:DNA integration"/>
    <property type="evidence" value="ECO:0007669"/>
    <property type="project" value="InterPro"/>
</dbReference>
<dbReference type="GO" id="GO:0006310">
    <property type="term" value="P:DNA recombination"/>
    <property type="evidence" value="ECO:0007669"/>
    <property type="project" value="UniProtKB-KW"/>
</dbReference>
<evidence type="ECO:0000256" key="1">
    <source>
        <dbReference type="ARBA" id="ARBA00023172"/>
    </source>
</evidence>
<keyword evidence="5" id="KW-1185">Reference proteome</keyword>
<dbReference type="Gene3D" id="1.10.443.10">
    <property type="entry name" value="Intergrase catalytic core"/>
    <property type="match status" value="1"/>
</dbReference>
<evidence type="ECO:0008006" key="6">
    <source>
        <dbReference type="Google" id="ProtNLM"/>
    </source>
</evidence>
<feature type="compositionally biased region" description="Polar residues" evidence="2">
    <location>
        <begin position="162"/>
        <end position="173"/>
    </location>
</feature>
<organism evidence="4 5">
    <name type="scientific">Chaetoceros tenuissimus</name>
    <dbReference type="NCBI Taxonomy" id="426638"/>
    <lineage>
        <taxon>Eukaryota</taxon>
        <taxon>Sar</taxon>
        <taxon>Stramenopiles</taxon>
        <taxon>Ochrophyta</taxon>
        <taxon>Bacillariophyta</taxon>
        <taxon>Coscinodiscophyceae</taxon>
        <taxon>Chaetocerotophycidae</taxon>
        <taxon>Chaetocerotales</taxon>
        <taxon>Chaetocerotaceae</taxon>
        <taxon>Chaetoceros</taxon>
    </lineage>
</organism>
<dbReference type="AlphaFoldDB" id="A0AAD3H735"/>
<reference evidence="4 5" key="1">
    <citation type="journal article" date="2021" name="Sci. Rep.">
        <title>The genome of the diatom Chaetoceros tenuissimus carries an ancient integrated fragment of an extant virus.</title>
        <authorList>
            <person name="Hongo Y."/>
            <person name="Kimura K."/>
            <person name="Takaki Y."/>
            <person name="Yoshida Y."/>
            <person name="Baba S."/>
            <person name="Kobayashi G."/>
            <person name="Nagasaki K."/>
            <person name="Hano T."/>
            <person name="Tomaru Y."/>
        </authorList>
    </citation>
    <scope>NUCLEOTIDE SEQUENCE [LARGE SCALE GENOMIC DNA]</scope>
    <source>
        <strain evidence="4 5">NIES-3715</strain>
    </source>
</reference>
<sequence>MYIRSLVLLKLFVSTAAFFVSHPTKIRNQCILSSTSTAQNDQFQEFESTINDMNLPDEKKQEIMKDVEEMGFTSSSELYLFSKDFSDRPEVLGSLLKNDFGLNPLKSNLLRGALMKLVEAMEQDKRLEDKPIAKEKCSNLYNGELDNALETAMRINGDGKASNENIPNIGQNDNDIDQSKKLSENKKPLFKSVVVNNKAKQRHSNAIDQHNYGLPSNYKKVYPNLAKELDDFLDFMITPSASVQESPIRKTTATVYIRHAKLFLGWYRQKIGLENGNDSLTINDIFPNKEAASAQPIIDFILWLRRTRDISDSYEANMLRGLTKLLKYRYRNESTADPSYGEKSFGDIPVVRELRKLHRDANRRQTLSPRSSEEDRKWLDWDEYLRVVQLLKEDVEGEIQKYEAMKRGTKTATAAERRITTKFQSYLILSFFSCVPDRQRTFRELEMGKTFLRDSKMDCWVIKHGPEHYKTGSTYGDRPPLVMAQELTPAIDDFLERWRPCLNPTGNHFFVQPRTGNAFTQDTVYSIVARSCYKHTGKKTNPHLLRDMIVTHVRDSDASEKELEALALYMGHSINMQRNSYDRRTMEQKVAPAVELLRNVNTKK</sequence>
<evidence type="ECO:0000256" key="2">
    <source>
        <dbReference type="SAM" id="MobiDB-lite"/>
    </source>
</evidence>
<feature type="region of interest" description="Disordered" evidence="2">
    <location>
        <begin position="159"/>
        <end position="179"/>
    </location>
</feature>
<keyword evidence="3" id="KW-0732">Signal</keyword>
<evidence type="ECO:0000256" key="3">
    <source>
        <dbReference type="SAM" id="SignalP"/>
    </source>
</evidence>
<feature type="chain" id="PRO_5041898288" description="Tyr recombinase domain-containing protein" evidence="3">
    <location>
        <begin position="18"/>
        <end position="604"/>
    </location>
</feature>
<dbReference type="EMBL" id="BLLK01000046">
    <property type="protein sequence ID" value="GFH53042.1"/>
    <property type="molecule type" value="Genomic_DNA"/>
</dbReference>
<name>A0AAD3H735_9STRA</name>